<sequence>MIYQKIEKERNPGRNSNSDPLGPNSEIGRKLRQYYDELVSEEIPPRFNQLLKELERKEKPGTAQED</sequence>
<evidence type="ECO:0000256" key="1">
    <source>
        <dbReference type="SAM" id="MobiDB-lite"/>
    </source>
</evidence>
<organism evidence="3 4">
    <name type="scientific">Chelativorans petroleitrophicus</name>
    <dbReference type="NCBI Taxonomy" id="2975484"/>
    <lineage>
        <taxon>Bacteria</taxon>
        <taxon>Pseudomonadati</taxon>
        <taxon>Pseudomonadota</taxon>
        <taxon>Alphaproteobacteria</taxon>
        <taxon>Hyphomicrobiales</taxon>
        <taxon>Phyllobacteriaceae</taxon>
        <taxon>Chelativorans</taxon>
    </lineage>
</organism>
<gene>
    <name evidence="3" type="ORF">NYR54_05120</name>
</gene>
<dbReference type="Proteomes" id="UP001149009">
    <property type="component" value="Unassembled WGS sequence"/>
</dbReference>
<proteinExistence type="predicted"/>
<accession>A0A9X3B5U2</accession>
<comment type="caution">
    <text evidence="3">The sequence shown here is derived from an EMBL/GenBank/DDBJ whole genome shotgun (WGS) entry which is preliminary data.</text>
</comment>
<keyword evidence="4" id="KW-1185">Reference proteome</keyword>
<evidence type="ECO:0000259" key="2">
    <source>
        <dbReference type="Pfam" id="PF18557"/>
    </source>
</evidence>
<name>A0A9X3B5U2_9HYPH</name>
<reference evidence="3" key="1">
    <citation type="submission" date="2022-08" db="EMBL/GenBank/DDBJ databases">
        <title>Chelativorans sichuanense sp. nov., a paraffin oil-degrading bacterium isolated from a mixture of oil-based drill cuttings and paddy soil.</title>
        <authorList>
            <person name="Yu J."/>
            <person name="Liu H."/>
            <person name="Chen Q."/>
        </authorList>
    </citation>
    <scope>NUCLEOTIDE SEQUENCE</scope>
    <source>
        <strain evidence="3">SCAU 2101</strain>
    </source>
</reference>
<dbReference type="InterPro" id="IPR041649">
    <property type="entry name" value="NepR"/>
</dbReference>
<dbReference type="EMBL" id="JAODNV010000006">
    <property type="protein sequence ID" value="MCT8989678.1"/>
    <property type="molecule type" value="Genomic_DNA"/>
</dbReference>
<evidence type="ECO:0000313" key="3">
    <source>
        <dbReference type="EMBL" id="MCT8989678.1"/>
    </source>
</evidence>
<dbReference type="Pfam" id="PF18557">
    <property type="entry name" value="NepR"/>
    <property type="match status" value="1"/>
</dbReference>
<feature type="compositionally biased region" description="Basic and acidic residues" evidence="1">
    <location>
        <begin position="1"/>
        <end position="12"/>
    </location>
</feature>
<dbReference type="AlphaFoldDB" id="A0A9X3B5U2"/>
<protein>
    <submittedName>
        <fullName evidence="3">NepR family anti-sigma factor</fullName>
    </submittedName>
</protein>
<feature type="region of interest" description="Disordered" evidence="1">
    <location>
        <begin position="1"/>
        <end position="29"/>
    </location>
</feature>
<dbReference type="RefSeq" id="WP_261514715.1">
    <property type="nucleotide sequence ID" value="NZ_JAODNV010000006.1"/>
</dbReference>
<feature type="domain" description="Anti-sigma factor NepR" evidence="2">
    <location>
        <begin position="24"/>
        <end position="58"/>
    </location>
</feature>
<evidence type="ECO:0000313" key="4">
    <source>
        <dbReference type="Proteomes" id="UP001149009"/>
    </source>
</evidence>